<accession>A0AAJ4XMD7</accession>
<name>A0AAJ4XMD7_9BASI</name>
<organism evidence="1 2">
    <name type="scientific">Melanopsichium pennsylvanicum</name>
    <dbReference type="NCBI Taxonomy" id="63383"/>
    <lineage>
        <taxon>Eukaryota</taxon>
        <taxon>Fungi</taxon>
        <taxon>Dikarya</taxon>
        <taxon>Basidiomycota</taxon>
        <taxon>Ustilaginomycotina</taxon>
        <taxon>Ustilaginomycetes</taxon>
        <taxon>Ustilaginales</taxon>
        <taxon>Ustilaginaceae</taxon>
        <taxon>Melanopsichium</taxon>
    </lineage>
</organism>
<dbReference type="EMBL" id="OAPG01000006">
    <property type="protein sequence ID" value="SNX84507.1"/>
    <property type="molecule type" value="Genomic_DNA"/>
</dbReference>
<dbReference type="Proteomes" id="UP001294444">
    <property type="component" value="Unassembled WGS sequence"/>
</dbReference>
<keyword evidence="2" id="KW-1185">Reference proteome</keyword>
<evidence type="ECO:0000313" key="2">
    <source>
        <dbReference type="Proteomes" id="UP001294444"/>
    </source>
</evidence>
<evidence type="ECO:0000313" key="1">
    <source>
        <dbReference type="EMBL" id="SNX84507.1"/>
    </source>
</evidence>
<proteinExistence type="predicted"/>
<reference evidence="1" key="1">
    <citation type="submission" date="2023-10" db="EMBL/GenBank/DDBJ databases">
        <authorList>
            <person name="Guldener U."/>
        </authorList>
    </citation>
    <scope>NUCLEOTIDE SEQUENCE</scope>
    <source>
        <strain evidence="1">Mp4</strain>
    </source>
</reference>
<dbReference type="AlphaFoldDB" id="A0AAJ4XMD7"/>
<comment type="caution">
    <text evidence="1">The sequence shown here is derived from an EMBL/GenBank/DDBJ whole genome shotgun (WGS) entry which is preliminary data.</text>
</comment>
<sequence>MSRTTYNNCLYLPYRIVIIVEEYNLRPINISVRVCYRHLRARSDQQKKRSVAKFHNEPITMLIPPKPRSMSALCLIVCRKTPLTFQSNELFDKKKTEQFRPILMKLHRYMC</sequence>
<gene>
    <name evidence="1" type="ORF">MEPE_03216</name>
</gene>
<protein>
    <submittedName>
        <fullName evidence="1">Uncharacterized protein</fullName>
    </submittedName>
</protein>